<feature type="transmembrane region" description="Helical" evidence="6">
    <location>
        <begin position="484"/>
        <end position="505"/>
    </location>
</feature>
<feature type="transmembrane region" description="Helical" evidence="6">
    <location>
        <begin position="665"/>
        <end position="688"/>
    </location>
</feature>
<keyword evidence="10" id="KW-1185">Reference proteome</keyword>
<dbReference type="InterPro" id="IPR038900">
    <property type="entry name" value="TMC"/>
</dbReference>
<dbReference type="PANTHER" id="PTHR23302">
    <property type="entry name" value="TRANSMEMBRANE CHANNEL-RELATED"/>
    <property type="match status" value="1"/>
</dbReference>
<feature type="transmembrane region" description="Helical" evidence="6">
    <location>
        <begin position="526"/>
        <end position="545"/>
    </location>
</feature>
<evidence type="ECO:0000256" key="2">
    <source>
        <dbReference type="ARBA" id="ARBA00006510"/>
    </source>
</evidence>
<feature type="domain" description="TMC" evidence="8">
    <location>
        <begin position="555"/>
        <end position="661"/>
    </location>
</feature>
<accession>A0A8C7MV52</accession>
<reference evidence="9" key="2">
    <citation type="submission" date="2025-09" db="UniProtKB">
        <authorList>
            <consortium name="Ensembl"/>
        </authorList>
    </citation>
    <scope>IDENTIFICATION</scope>
</reference>
<reference evidence="9" key="1">
    <citation type="submission" date="2025-08" db="UniProtKB">
        <authorList>
            <consortium name="Ensembl"/>
        </authorList>
    </citation>
    <scope>IDENTIFICATION</scope>
</reference>
<comment type="similarity">
    <text evidence="2 6">Belongs to the TMC family.</text>
</comment>
<dbReference type="GeneTree" id="ENSGT01050000244894"/>
<dbReference type="GO" id="GO:0008381">
    <property type="term" value="F:mechanosensitive monoatomic ion channel activity"/>
    <property type="evidence" value="ECO:0007669"/>
    <property type="project" value="TreeGrafter"/>
</dbReference>
<feature type="transmembrane region" description="Helical" evidence="6">
    <location>
        <begin position="250"/>
        <end position="276"/>
    </location>
</feature>
<keyword evidence="3 6" id="KW-0812">Transmembrane</keyword>
<evidence type="ECO:0000256" key="5">
    <source>
        <dbReference type="ARBA" id="ARBA00023136"/>
    </source>
</evidence>
<keyword evidence="4 6" id="KW-1133">Transmembrane helix</keyword>
<feature type="region of interest" description="Disordered" evidence="7">
    <location>
        <begin position="20"/>
        <end position="42"/>
    </location>
</feature>
<gene>
    <name evidence="9" type="primary">TMC6</name>
    <name evidence="9" type="synonym">LOC109876673</name>
</gene>
<name>A0A8C7MV52_ONCKI</name>
<dbReference type="Ensembl" id="ENSOKIT00005085948.1">
    <property type="protein sequence ID" value="ENSOKIP00005080669.1"/>
    <property type="gene ID" value="ENSOKIG00005034782.1"/>
</dbReference>
<sequence length="848" mass="96236">MAYSVDFNLRPIMELELESLRGDDTAQDSMKGTGLESGSRETLEMEVLTTEGRDRLASQMSDVRERADERSEESIQTNLLVRKRWSTTTLRVLSSMPSRSIGQQSRLEIISQCNIRSTQLRRYHRQTQDVSLSSRPSIRGYGIEADSEDVCEEETKRQELVNNLQSLSAGDRVRLLRATPLSLAEKTKLRKLVFSDKVGQSLLSSQVPCCSLLKRALCHIWFGCLFILSSLQLWQVALKRLGGRFGTGVLSYFLFIRTLLLFNVFLFLINGLFLVLPQAIYPPLHTPSSHRVTGLELFTGTGYLSNSLMFYGYYTNSTINTSCRPDEATAGTGCGTTSDPHMMAYNIPLAYCFTIGITFFITGIVLVYSMSKSFGRSFRVFKSQGNMAIKVFCSWDFKVSKKMSVRMQSENITTQLKELLSEVKGGEEEKGRLSGMAVHLLAWSISLGSTFFCALGIHCFAKYMHLRRLEDAEGEVSVLHEARLLALPGVVSCGNLLLPGLFNLVSWMENFNSPIVRLYVSIFRNLLLKVSILGVLCYHWLGKIAAEPEQHGLQCWESFVGQELYRFLLVDFIFTALYTVFGEFIWKRFSQGVLRRRRKPVFDIARNVLELIYGQTLTWLGLLFTPLLPAVQILKLLLLFHMKKSSLLVNCQASRKPWRASQMSTLFISLLCFPSFLGAIVSVTYTILTIKPSSGCGPFRNLPFMFHSGKQWAQELKSTNHKLAWLNWVHHCLVENPLFLFLLAGVFLMVIYIHTQVLDGQRKTISLLQKQIENEGKDKKFLITSLQAIHEKRQYPLSPSSRPQGSELWRKWSLKGECTYFSLKNTGPLWPKSTNWITGLSLRISALT</sequence>
<proteinExistence type="inferred from homology"/>
<keyword evidence="5 6" id="KW-0472">Membrane</keyword>
<dbReference type="InterPro" id="IPR012496">
    <property type="entry name" value="TMC_dom"/>
</dbReference>
<evidence type="ECO:0000259" key="8">
    <source>
        <dbReference type="Pfam" id="PF07810"/>
    </source>
</evidence>
<dbReference type="Proteomes" id="UP000694557">
    <property type="component" value="Unassembled WGS sequence"/>
</dbReference>
<comment type="subcellular location">
    <subcellularLocation>
        <location evidence="1 6">Membrane</location>
        <topology evidence="1 6">Multi-pass membrane protein</topology>
    </subcellularLocation>
</comment>
<dbReference type="PANTHER" id="PTHR23302:SF4">
    <property type="entry name" value="TRANSMEMBRANE CHANNEL-LIKE PROTEIN 6"/>
    <property type="match status" value="1"/>
</dbReference>
<feature type="transmembrane region" description="Helical" evidence="6">
    <location>
        <begin position="440"/>
        <end position="464"/>
    </location>
</feature>
<evidence type="ECO:0000256" key="6">
    <source>
        <dbReference type="RuleBase" id="RU310713"/>
    </source>
</evidence>
<evidence type="ECO:0000256" key="1">
    <source>
        <dbReference type="ARBA" id="ARBA00004141"/>
    </source>
</evidence>
<organism evidence="9 10">
    <name type="scientific">Oncorhynchus kisutch</name>
    <name type="common">Coho salmon</name>
    <name type="synonym">Salmo kisutch</name>
    <dbReference type="NCBI Taxonomy" id="8019"/>
    <lineage>
        <taxon>Eukaryota</taxon>
        <taxon>Metazoa</taxon>
        <taxon>Chordata</taxon>
        <taxon>Craniata</taxon>
        <taxon>Vertebrata</taxon>
        <taxon>Euteleostomi</taxon>
        <taxon>Actinopterygii</taxon>
        <taxon>Neopterygii</taxon>
        <taxon>Teleostei</taxon>
        <taxon>Protacanthopterygii</taxon>
        <taxon>Salmoniformes</taxon>
        <taxon>Salmonidae</taxon>
        <taxon>Salmoninae</taxon>
        <taxon>Oncorhynchus</taxon>
    </lineage>
</organism>
<evidence type="ECO:0000256" key="4">
    <source>
        <dbReference type="ARBA" id="ARBA00022989"/>
    </source>
</evidence>
<feature type="transmembrane region" description="Helical" evidence="6">
    <location>
        <begin position="738"/>
        <end position="755"/>
    </location>
</feature>
<evidence type="ECO:0000313" key="9">
    <source>
        <dbReference type="Ensembl" id="ENSOKIP00005080669.1"/>
    </source>
</evidence>
<evidence type="ECO:0000313" key="10">
    <source>
        <dbReference type="Proteomes" id="UP000694557"/>
    </source>
</evidence>
<feature type="transmembrane region" description="Helical" evidence="6">
    <location>
        <begin position="348"/>
        <end position="369"/>
    </location>
</feature>
<dbReference type="GO" id="GO:0005886">
    <property type="term" value="C:plasma membrane"/>
    <property type="evidence" value="ECO:0007669"/>
    <property type="project" value="InterPro"/>
</dbReference>
<feature type="transmembrane region" description="Helical" evidence="6">
    <location>
        <begin position="219"/>
        <end position="238"/>
    </location>
</feature>
<dbReference type="AlphaFoldDB" id="A0A8C7MV52"/>
<evidence type="ECO:0000256" key="7">
    <source>
        <dbReference type="SAM" id="MobiDB-lite"/>
    </source>
</evidence>
<protein>
    <recommendedName>
        <fullName evidence="6">Transmembrane channel-like protein</fullName>
    </recommendedName>
</protein>
<feature type="transmembrane region" description="Helical" evidence="6">
    <location>
        <begin position="565"/>
        <end position="586"/>
    </location>
</feature>
<dbReference type="Pfam" id="PF07810">
    <property type="entry name" value="TMC"/>
    <property type="match status" value="1"/>
</dbReference>
<evidence type="ECO:0000256" key="3">
    <source>
        <dbReference type="ARBA" id="ARBA00022692"/>
    </source>
</evidence>